<evidence type="ECO:0000256" key="2">
    <source>
        <dbReference type="ARBA" id="ARBA00022803"/>
    </source>
</evidence>
<keyword evidence="2 3" id="KW-0802">TPR repeat</keyword>
<gene>
    <name evidence="4" type="ORF">CUESP1_3187</name>
</gene>
<dbReference type="RefSeq" id="WP_025642605.1">
    <property type="nucleotide sequence ID" value="NZ_LT669839.1"/>
</dbReference>
<keyword evidence="5" id="KW-1185">Reference proteome</keyword>
<dbReference type="Pfam" id="PF00515">
    <property type="entry name" value="TPR_1"/>
    <property type="match status" value="1"/>
</dbReference>
<dbReference type="InterPro" id="IPR019734">
    <property type="entry name" value="TPR_rpt"/>
</dbReference>
<dbReference type="PROSITE" id="PS50005">
    <property type="entry name" value="TPR"/>
    <property type="match status" value="4"/>
</dbReference>
<evidence type="ECO:0000256" key="1">
    <source>
        <dbReference type="ARBA" id="ARBA00022737"/>
    </source>
</evidence>
<dbReference type="AlphaFoldDB" id="A0A1M4PSI4"/>
<reference evidence="4 5" key="1">
    <citation type="submission" date="2016-11" db="EMBL/GenBank/DDBJ databases">
        <authorList>
            <person name="Manzoor S."/>
        </authorList>
    </citation>
    <scope>NUCLEOTIDE SEQUENCE [LARGE SCALE GENOMIC DNA]</scope>
    <source>
        <strain evidence="4">Clostridium ultunense strain Esp</strain>
    </source>
</reference>
<evidence type="ECO:0000313" key="4">
    <source>
        <dbReference type="EMBL" id="SHD78513.1"/>
    </source>
</evidence>
<keyword evidence="1" id="KW-0677">Repeat</keyword>
<dbReference type="Gene3D" id="1.25.40.10">
    <property type="entry name" value="Tetratricopeptide repeat domain"/>
    <property type="match status" value="3"/>
</dbReference>
<name>A0A1M4PSI4_9FIRM</name>
<feature type="repeat" description="TPR" evidence="3">
    <location>
        <begin position="328"/>
        <end position="361"/>
    </location>
</feature>
<feature type="repeat" description="TPR" evidence="3">
    <location>
        <begin position="178"/>
        <end position="211"/>
    </location>
</feature>
<evidence type="ECO:0000313" key="5">
    <source>
        <dbReference type="Proteomes" id="UP000245423"/>
    </source>
</evidence>
<feature type="repeat" description="TPR" evidence="3">
    <location>
        <begin position="260"/>
        <end position="293"/>
    </location>
</feature>
<dbReference type="Pfam" id="PF13181">
    <property type="entry name" value="TPR_8"/>
    <property type="match status" value="1"/>
</dbReference>
<dbReference type="InterPro" id="IPR011990">
    <property type="entry name" value="TPR-like_helical_dom_sf"/>
</dbReference>
<dbReference type="PANTHER" id="PTHR44943">
    <property type="entry name" value="CELLULOSE SYNTHASE OPERON PROTEIN C"/>
    <property type="match status" value="1"/>
</dbReference>
<dbReference type="Proteomes" id="UP000245423">
    <property type="component" value="Chromosome 1"/>
</dbReference>
<protein>
    <submittedName>
        <fullName evidence="4">Uncharacterized protein</fullName>
    </submittedName>
</protein>
<dbReference type="EMBL" id="LT669839">
    <property type="protein sequence ID" value="SHD78513.1"/>
    <property type="molecule type" value="Genomic_DNA"/>
</dbReference>
<dbReference type="PROSITE" id="PS50293">
    <property type="entry name" value="TPR_REGION"/>
    <property type="match status" value="1"/>
</dbReference>
<dbReference type="PANTHER" id="PTHR44943:SF8">
    <property type="entry name" value="TPR REPEAT-CONTAINING PROTEIN MJ0263"/>
    <property type="match status" value="1"/>
</dbReference>
<evidence type="ECO:0000256" key="3">
    <source>
        <dbReference type="PROSITE-ProRule" id="PRU00339"/>
    </source>
</evidence>
<dbReference type="InterPro" id="IPR051685">
    <property type="entry name" value="Ycf3/AcsC/BcsC/TPR_MFPF"/>
</dbReference>
<feature type="repeat" description="TPR" evidence="3">
    <location>
        <begin position="294"/>
        <end position="327"/>
    </location>
</feature>
<dbReference type="SUPFAM" id="SSF48452">
    <property type="entry name" value="TPR-like"/>
    <property type="match status" value="1"/>
</dbReference>
<accession>A0A1M4PSI4</accession>
<dbReference type="SMART" id="SM00028">
    <property type="entry name" value="TPR"/>
    <property type="match status" value="4"/>
</dbReference>
<proteinExistence type="predicted"/>
<sequence length="375" mass="44445">MKTVDDYFLKRTDKVSFVQLKKGTSIDVGDYTIKDYIPLPIETTTLVKEIKEGNIEEELKVPHIIDGAIYILGIDRDFKYKMEYRKILYNYNPKIEEYILFKAFKLIKEDNLEDGTIFFRALTGLNPKNTDGLFNYALSLENIAKDFINSNQKEKGETFLIDSTNQLETILDIDDGYVLAYYKLGYHYKYYEQFQKAKLIWEKYMKLDRDHERLQEIREELELIDDDAKFEEGVNYLTHGQYEKALDRLMPLSYKYKEWWNIFYLIGLAYKGLGEYEEAIDFFYEAIDLDEVHINLYNELGICLFGLGDIMEAINIFTQGIEQDDTDYRIIFNRGLAYLKLGIIDKAKEDIEVAYRLNPNDRVVKNQLEELENYY</sequence>
<dbReference type="OrthoDB" id="358807at2"/>
<organism evidence="4 5">
    <name type="scientific">[Clostridium] ultunense Esp</name>
    <dbReference type="NCBI Taxonomy" id="1288971"/>
    <lineage>
        <taxon>Bacteria</taxon>
        <taxon>Bacillati</taxon>
        <taxon>Bacillota</taxon>
        <taxon>Tissierellia</taxon>
        <taxon>Tissierellales</taxon>
        <taxon>Tepidimicrobiaceae</taxon>
        <taxon>Schnuerera</taxon>
    </lineage>
</organism>